<dbReference type="Proteomes" id="UP000062998">
    <property type="component" value="Unassembled WGS sequence"/>
</dbReference>
<comment type="caution">
    <text evidence="1">The sequence shown here is derived from an EMBL/GenBank/DDBJ whole genome shotgun (WGS) entry which is preliminary data.</text>
</comment>
<accession>A0A107EJI7</accession>
<evidence type="ECO:0000313" key="2">
    <source>
        <dbReference type="Proteomes" id="UP000062998"/>
    </source>
</evidence>
<dbReference type="Gene3D" id="1.20.910.10">
    <property type="entry name" value="Heme oxygenase-like"/>
    <property type="match status" value="1"/>
</dbReference>
<dbReference type="EMBL" id="LPIX01000035">
    <property type="protein sequence ID" value="KWE07108.1"/>
    <property type="molecule type" value="Genomic_DNA"/>
</dbReference>
<sequence>MIDSTIRIAPGARIDVSTGTIEYRDSEFTVDPASLALLTDGASGDLDEEFLLELSKYGLCYLERDQRGSVHKSYVIAKLVDTVSSEQRLVSETSFLQDIVKGNASRRQIIAWLFAMFSFTKSADDHLGEACSHANGSTDRLRWRTLLDEERHHWKIYRTVFLECGIDIDSAYQANVSGAVRSFVDHLKSAARKSPYHYASLLYSIEQGASHDKLEDDPFFFCLVEHYGFSRQAIAPLFRHTIANATLGHADVWFDVLKEKDWYSRAMAEDIIEQARYNVHLANAWYEEVRNAV</sequence>
<gene>
    <name evidence="1" type="ORF">WL73_10005</name>
</gene>
<dbReference type="SUPFAM" id="SSF48613">
    <property type="entry name" value="Heme oxygenase-like"/>
    <property type="match status" value="1"/>
</dbReference>
<dbReference type="AlphaFoldDB" id="A0A107EJI7"/>
<protein>
    <submittedName>
        <fullName evidence="1">Uncharacterized protein</fullName>
    </submittedName>
</protein>
<organism evidence="1 2">
    <name type="scientific">Burkholderia ubonensis</name>
    <dbReference type="NCBI Taxonomy" id="101571"/>
    <lineage>
        <taxon>Bacteria</taxon>
        <taxon>Pseudomonadati</taxon>
        <taxon>Pseudomonadota</taxon>
        <taxon>Betaproteobacteria</taxon>
        <taxon>Burkholderiales</taxon>
        <taxon>Burkholderiaceae</taxon>
        <taxon>Burkholderia</taxon>
        <taxon>Burkholderia cepacia complex</taxon>
    </lineage>
</organism>
<dbReference type="InterPro" id="IPR016084">
    <property type="entry name" value="Haem_Oase-like_multi-hlx"/>
</dbReference>
<evidence type="ECO:0000313" key="1">
    <source>
        <dbReference type="EMBL" id="KWE07108.1"/>
    </source>
</evidence>
<reference evidence="1 2" key="1">
    <citation type="submission" date="2015-11" db="EMBL/GenBank/DDBJ databases">
        <title>Expanding the genomic diversity of Burkholderia species for the development of highly accurate diagnostics.</title>
        <authorList>
            <person name="Sahl J."/>
            <person name="Keim P."/>
            <person name="Wagner D."/>
        </authorList>
    </citation>
    <scope>NUCLEOTIDE SEQUENCE [LARGE SCALE GENOMIC DNA]</scope>
    <source>
        <strain evidence="1 2">MSMB2167WGS</strain>
    </source>
</reference>
<dbReference type="RefSeq" id="WP_059963889.1">
    <property type="nucleotide sequence ID" value="NZ_CP013464.1"/>
</dbReference>
<name>A0A107EJI7_9BURK</name>
<proteinExistence type="predicted"/>